<reference evidence="2" key="2">
    <citation type="journal article" date="2015" name="Data Brief">
        <title>Shoot transcriptome of the giant reed, Arundo donax.</title>
        <authorList>
            <person name="Barrero R.A."/>
            <person name="Guerrero F.D."/>
            <person name="Moolhuijzen P."/>
            <person name="Goolsby J.A."/>
            <person name="Tidwell J."/>
            <person name="Bellgard S.E."/>
            <person name="Bellgard M.I."/>
        </authorList>
    </citation>
    <scope>NUCLEOTIDE SEQUENCE</scope>
    <source>
        <tissue evidence="2">Shoot tissue taken approximately 20 cm above the soil surface</tissue>
    </source>
</reference>
<sequence>MMNVLLHKTLLHMHCSLSTSKWHAGAGRGSTRWRRRIPRSGEVTEAT</sequence>
<organism evidence="2">
    <name type="scientific">Arundo donax</name>
    <name type="common">Giant reed</name>
    <name type="synonym">Donax arundinaceus</name>
    <dbReference type="NCBI Taxonomy" id="35708"/>
    <lineage>
        <taxon>Eukaryota</taxon>
        <taxon>Viridiplantae</taxon>
        <taxon>Streptophyta</taxon>
        <taxon>Embryophyta</taxon>
        <taxon>Tracheophyta</taxon>
        <taxon>Spermatophyta</taxon>
        <taxon>Magnoliopsida</taxon>
        <taxon>Liliopsida</taxon>
        <taxon>Poales</taxon>
        <taxon>Poaceae</taxon>
        <taxon>PACMAD clade</taxon>
        <taxon>Arundinoideae</taxon>
        <taxon>Arundineae</taxon>
        <taxon>Arundo</taxon>
    </lineage>
</organism>
<dbReference type="EMBL" id="GBRH01250332">
    <property type="protein sequence ID" value="JAD47563.1"/>
    <property type="molecule type" value="Transcribed_RNA"/>
</dbReference>
<evidence type="ECO:0000256" key="1">
    <source>
        <dbReference type="SAM" id="MobiDB-lite"/>
    </source>
</evidence>
<accession>A0A0A9ACB0</accession>
<proteinExistence type="predicted"/>
<dbReference type="AlphaFoldDB" id="A0A0A9ACB0"/>
<protein>
    <submittedName>
        <fullName evidence="2">Uncharacterized protein</fullName>
    </submittedName>
</protein>
<feature type="region of interest" description="Disordered" evidence="1">
    <location>
        <begin position="21"/>
        <end position="47"/>
    </location>
</feature>
<name>A0A0A9ACB0_ARUDO</name>
<reference evidence="2" key="1">
    <citation type="submission" date="2014-09" db="EMBL/GenBank/DDBJ databases">
        <authorList>
            <person name="Magalhaes I.L.F."/>
            <person name="Oliveira U."/>
            <person name="Santos F.R."/>
            <person name="Vidigal T.H.D.A."/>
            <person name="Brescovit A.D."/>
            <person name="Santos A.J."/>
        </authorList>
    </citation>
    <scope>NUCLEOTIDE SEQUENCE</scope>
    <source>
        <tissue evidence="2">Shoot tissue taken approximately 20 cm above the soil surface</tissue>
    </source>
</reference>
<evidence type="ECO:0000313" key="2">
    <source>
        <dbReference type="EMBL" id="JAD47563.1"/>
    </source>
</evidence>